<keyword evidence="4" id="KW-1185">Reference proteome</keyword>
<name>A0A7K3WXA8_9FLAO</name>
<feature type="region of interest" description="Disordered" evidence="1">
    <location>
        <begin position="1"/>
        <end position="23"/>
    </location>
</feature>
<comment type="caution">
    <text evidence="3">The sequence shown here is derived from an EMBL/GenBank/DDBJ whole genome shotgun (WGS) entry which is preliminary data.</text>
</comment>
<dbReference type="AlphaFoldDB" id="A0A7K3WXA8"/>
<accession>A0A7K3WXA8</accession>
<evidence type="ECO:0000256" key="1">
    <source>
        <dbReference type="SAM" id="MobiDB-lite"/>
    </source>
</evidence>
<gene>
    <name evidence="3" type="ORF">G3O08_18530</name>
</gene>
<dbReference type="InterPro" id="IPR023459">
    <property type="entry name" value="Tscrpt_elong_fac_GreA/B_fam"/>
</dbReference>
<dbReference type="Gene3D" id="3.10.50.30">
    <property type="entry name" value="Transcription elongation factor, GreA/GreB, C-terminal domain"/>
    <property type="match status" value="1"/>
</dbReference>
<dbReference type="SUPFAM" id="SSF54534">
    <property type="entry name" value="FKBP-like"/>
    <property type="match status" value="1"/>
</dbReference>
<feature type="domain" description="Transcription elongation factor GreA/GreB C-terminal" evidence="2">
    <location>
        <begin position="92"/>
        <end position="166"/>
    </location>
</feature>
<reference evidence="3 4" key="1">
    <citation type="submission" date="2020-02" db="EMBL/GenBank/DDBJ databases">
        <title>Out from the shadows clarifying the taxonomy of the family Cryomorphaceae and related taxa by utilizing the GTDB taxonomic framework.</title>
        <authorList>
            <person name="Bowman J.P."/>
        </authorList>
    </citation>
    <scope>NUCLEOTIDE SEQUENCE [LARGE SCALE GENOMIC DNA]</scope>
    <source>
        <strain evidence="3 4">QSSC 1-22</strain>
    </source>
</reference>
<dbReference type="GO" id="GO:0006354">
    <property type="term" value="P:DNA-templated transcription elongation"/>
    <property type="evidence" value="ECO:0007669"/>
    <property type="project" value="TreeGrafter"/>
</dbReference>
<dbReference type="GO" id="GO:0003677">
    <property type="term" value="F:DNA binding"/>
    <property type="evidence" value="ECO:0007669"/>
    <property type="project" value="InterPro"/>
</dbReference>
<keyword evidence="3" id="KW-0251">Elongation factor</keyword>
<keyword evidence="3" id="KW-0648">Protein biosynthesis</keyword>
<dbReference type="RefSeq" id="WP_163286947.1">
    <property type="nucleotide sequence ID" value="NZ_JAAGVY010000056.1"/>
</dbReference>
<proteinExistence type="predicted"/>
<dbReference type="GO" id="GO:0003746">
    <property type="term" value="F:translation elongation factor activity"/>
    <property type="evidence" value="ECO:0007669"/>
    <property type="project" value="UniProtKB-KW"/>
</dbReference>
<dbReference type="GO" id="GO:0070063">
    <property type="term" value="F:RNA polymerase binding"/>
    <property type="evidence" value="ECO:0007669"/>
    <property type="project" value="InterPro"/>
</dbReference>
<dbReference type="InterPro" id="IPR036953">
    <property type="entry name" value="GreA/GreB_C_sf"/>
</dbReference>
<dbReference type="Proteomes" id="UP000486602">
    <property type="component" value="Unassembled WGS sequence"/>
</dbReference>
<protein>
    <submittedName>
        <fullName evidence="3">Transcription elongation factor GreA</fullName>
    </submittedName>
</protein>
<dbReference type="PANTHER" id="PTHR30437:SF4">
    <property type="entry name" value="TRANSCRIPTION ELONGATION FACTOR GREA"/>
    <property type="match status" value="1"/>
</dbReference>
<dbReference type="EMBL" id="JAAGVY010000056">
    <property type="protein sequence ID" value="NEN25492.1"/>
    <property type="molecule type" value="Genomic_DNA"/>
</dbReference>
<evidence type="ECO:0000313" key="3">
    <source>
        <dbReference type="EMBL" id="NEN25492.1"/>
    </source>
</evidence>
<dbReference type="PIRSF" id="PIRSF006092">
    <property type="entry name" value="GreA_GreB"/>
    <property type="match status" value="1"/>
</dbReference>
<dbReference type="GO" id="GO:0032784">
    <property type="term" value="P:regulation of DNA-templated transcription elongation"/>
    <property type="evidence" value="ECO:0007669"/>
    <property type="project" value="InterPro"/>
</dbReference>
<evidence type="ECO:0000313" key="4">
    <source>
        <dbReference type="Proteomes" id="UP000486602"/>
    </source>
</evidence>
<sequence>MSRGFVKEDDQEENPIIPNRAPLPAGAANYVTANGLKELILEQESLEAERKAVPAEESPEKRSALKVINGKLNMLIERINSAEVVDLSEIESDEIRFGAIVTFQFSNESQKRIFQIVGVDEADVKEKKIAFTSPIAKALMGKKTKENTQLQLENGTKDITIHKIEYPSS</sequence>
<dbReference type="InterPro" id="IPR001437">
    <property type="entry name" value="Tscrpt_elong_fac_GreA/B_C"/>
</dbReference>
<dbReference type="PANTHER" id="PTHR30437">
    <property type="entry name" value="TRANSCRIPTION ELONGATION FACTOR GREA"/>
    <property type="match status" value="1"/>
</dbReference>
<evidence type="ECO:0000259" key="2">
    <source>
        <dbReference type="Pfam" id="PF01272"/>
    </source>
</evidence>
<organism evidence="3 4">
    <name type="scientific">Cryomorpha ignava</name>
    <dbReference type="NCBI Taxonomy" id="101383"/>
    <lineage>
        <taxon>Bacteria</taxon>
        <taxon>Pseudomonadati</taxon>
        <taxon>Bacteroidota</taxon>
        <taxon>Flavobacteriia</taxon>
        <taxon>Flavobacteriales</taxon>
        <taxon>Cryomorphaceae</taxon>
        <taxon>Cryomorpha</taxon>
    </lineage>
</organism>
<dbReference type="Pfam" id="PF01272">
    <property type="entry name" value="GreA_GreB"/>
    <property type="match status" value="1"/>
</dbReference>